<evidence type="ECO:0000313" key="2">
    <source>
        <dbReference type="Proteomes" id="UP000286954"/>
    </source>
</evidence>
<dbReference type="EMBL" id="CP018911">
    <property type="protein sequence ID" value="AZU05120.1"/>
    <property type="molecule type" value="Genomic_DNA"/>
</dbReference>
<protein>
    <submittedName>
        <fullName evidence="1">Uncharacterized protein</fullName>
    </submittedName>
</protein>
<dbReference type="AlphaFoldDB" id="A0A3T0ECU9"/>
<proteinExistence type="predicted"/>
<organism evidence="1 2">
    <name type="scientific">Glycocaulis alkaliphilus</name>
    <dbReference type="NCBI Taxonomy" id="1434191"/>
    <lineage>
        <taxon>Bacteria</taxon>
        <taxon>Pseudomonadati</taxon>
        <taxon>Pseudomonadota</taxon>
        <taxon>Alphaproteobacteria</taxon>
        <taxon>Maricaulales</taxon>
        <taxon>Maricaulaceae</taxon>
        <taxon>Glycocaulis</taxon>
    </lineage>
</organism>
<evidence type="ECO:0000313" key="1">
    <source>
        <dbReference type="EMBL" id="AZU05120.1"/>
    </source>
</evidence>
<dbReference type="RefSeq" id="WP_170175566.1">
    <property type="nucleotide sequence ID" value="NZ_BMFB01000001.1"/>
</dbReference>
<name>A0A3T0ECU9_9PROT</name>
<reference evidence="1 2" key="1">
    <citation type="submission" date="2016-12" db="EMBL/GenBank/DDBJ databases">
        <title>The genome of dimorphic prosthecate Glycocaulis alkaliphilus 6b-8t, isolated from crude oil dictates its adaptability in petroleum environments.</title>
        <authorList>
            <person name="Wu X.-L."/>
            <person name="Geng S."/>
        </authorList>
    </citation>
    <scope>NUCLEOTIDE SEQUENCE [LARGE SCALE GENOMIC DNA]</scope>
    <source>
        <strain evidence="1 2">6B-8</strain>
    </source>
</reference>
<gene>
    <name evidence="1" type="ORF">X907_2609</name>
</gene>
<keyword evidence="2" id="KW-1185">Reference proteome</keyword>
<dbReference type="Proteomes" id="UP000286954">
    <property type="component" value="Chromosome"/>
</dbReference>
<sequence>MRSNQKLVYAGVAVLLIVIGAVGYAMWRDSRTNTMEINIGDETLRIETEGR</sequence>
<accession>A0A3T0ECU9</accession>
<dbReference type="KEGG" id="gak:X907_2609"/>